<accession>A0A934VP21</accession>
<dbReference type="Proteomes" id="UP000617628">
    <property type="component" value="Unassembled WGS sequence"/>
</dbReference>
<evidence type="ECO:0000313" key="2">
    <source>
        <dbReference type="EMBL" id="MBK1875360.1"/>
    </source>
</evidence>
<evidence type="ECO:0000313" key="3">
    <source>
        <dbReference type="Proteomes" id="UP000617628"/>
    </source>
</evidence>
<dbReference type="Gene3D" id="3.30.360.10">
    <property type="entry name" value="Dihydrodipicolinate Reductase, domain 2"/>
    <property type="match status" value="1"/>
</dbReference>
<dbReference type="NCBIfam" id="TIGR01409">
    <property type="entry name" value="TAT_signal_seq"/>
    <property type="match status" value="1"/>
</dbReference>
<dbReference type="EMBL" id="JAENIL010000001">
    <property type="protein sequence ID" value="MBK1875360.1"/>
    <property type="molecule type" value="Genomic_DNA"/>
</dbReference>
<dbReference type="PROSITE" id="PS51318">
    <property type="entry name" value="TAT"/>
    <property type="match status" value="1"/>
</dbReference>
<dbReference type="RefSeq" id="WP_200353574.1">
    <property type="nucleotide sequence ID" value="NZ_JAENIL010000001.1"/>
</dbReference>
<gene>
    <name evidence="2" type="ORF">JIN87_00700</name>
</gene>
<organism evidence="2 3">
    <name type="scientific">Pelagicoccus mobilis</name>
    <dbReference type="NCBI Taxonomy" id="415221"/>
    <lineage>
        <taxon>Bacteria</taxon>
        <taxon>Pseudomonadati</taxon>
        <taxon>Verrucomicrobiota</taxon>
        <taxon>Opitutia</taxon>
        <taxon>Puniceicoccales</taxon>
        <taxon>Pelagicoccaceae</taxon>
        <taxon>Pelagicoccus</taxon>
    </lineage>
</organism>
<evidence type="ECO:0000259" key="1">
    <source>
        <dbReference type="Pfam" id="PF01408"/>
    </source>
</evidence>
<dbReference type="InterPro" id="IPR006311">
    <property type="entry name" value="TAT_signal"/>
</dbReference>
<reference evidence="2" key="1">
    <citation type="submission" date="2021-01" db="EMBL/GenBank/DDBJ databases">
        <title>Modified the classification status of verrucomicrobia.</title>
        <authorList>
            <person name="Feng X."/>
        </authorList>
    </citation>
    <scope>NUCLEOTIDE SEQUENCE</scope>
    <source>
        <strain evidence="2">KCTC 13126</strain>
    </source>
</reference>
<dbReference type="InterPro" id="IPR050463">
    <property type="entry name" value="Gfo/Idh/MocA_oxidrdct_glycsds"/>
</dbReference>
<dbReference type="Gene3D" id="3.40.50.720">
    <property type="entry name" value="NAD(P)-binding Rossmann-like Domain"/>
    <property type="match status" value="1"/>
</dbReference>
<sequence>MNNNLSRRSFLSKSAVAGAGVLILPSGSLFGKNRPGNKLNIALIGCWGRAQAHFNMLDQENVVALCDVNSRALGAAAKRYPKAKHYKDWRKCLDQKDLDAIVVCTPDHHHAFISIWAMNRGLHVYGEKPLANSVEEARLVRETYIANRSKVATQCGTQRHFDPNFAYIRELIHEGAIGDLKDVHAWGNRYHNKTSYPKATGSAPDFIDWDLWVGPSPMHPFSEDYFIARDWRSGKETHSYFNADPKTWPRGSNCLSWNMYRDFGNWQIGDMGSHTMDLAFNPLDADYPISAQAEGEPYNPEVSPSRMSSSCINPANEWRGAIRVSWHQGGNRPKNPLKYVDLGQIGHGALFKGSKGFIVADFTTRTVIPYGKAADLSYYDSTKIKVRERKVANFSEEWTHACKTDLQTSCNFDYSGVMIEQLLLGSVAFDVGKKLEYNAKKMEVTNSPEANRLLRKEYRKGWVLNG</sequence>
<keyword evidence="3" id="KW-1185">Reference proteome</keyword>
<dbReference type="GO" id="GO:0000166">
    <property type="term" value="F:nucleotide binding"/>
    <property type="evidence" value="ECO:0007669"/>
    <property type="project" value="InterPro"/>
</dbReference>
<dbReference type="InterPro" id="IPR019546">
    <property type="entry name" value="TAT_signal_bac_arc"/>
</dbReference>
<dbReference type="InterPro" id="IPR036291">
    <property type="entry name" value="NAD(P)-bd_dom_sf"/>
</dbReference>
<protein>
    <submittedName>
        <fullName evidence="2">Gfo/Idh/MocA family oxidoreductase</fullName>
    </submittedName>
</protein>
<dbReference type="Pfam" id="PF01408">
    <property type="entry name" value="GFO_IDH_MocA"/>
    <property type="match status" value="1"/>
</dbReference>
<name>A0A934VP21_9BACT</name>
<proteinExistence type="predicted"/>
<dbReference type="SUPFAM" id="SSF55347">
    <property type="entry name" value="Glyceraldehyde-3-phosphate dehydrogenase-like, C-terminal domain"/>
    <property type="match status" value="1"/>
</dbReference>
<dbReference type="PANTHER" id="PTHR43818">
    <property type="entry name" value="BCDNA.GH03377"/>
    <property type="match status" value="1"/>
</dbReference>
<feature type="domain" description="Gfo/Idh/MocA-like oxidoreductase N-terminal" evidence="1">
    <location>
        <begin position="39"/>
        <end position="143"/>
    </location>
</feature>
<dbReference type="AlphaFoldDB" id="A0A934VP21"/>
<comment type="caution">
    <text evidence="2">The sequence shown here is derived from an EMBL/GenBank/DDBJ whole genome shotgun (WGS) entry which is preliminary data.</text>
</comment>
<dbReference type="PANTHER" id="PTHR43818:SF10">
    <property type="entry name" value="NADH-DEPENDENT DEHYDROGENASE-RELATED"/>
    <property type="match status" value="1"/>
</dbReference>
<dbReference type="SUPFAM" id="SSF51735">
    <property type="entry name" value="NAD(P)-binding Rossmann-fold domains"/>
    <property type="match status" value="1"/>
</dbReference>
<dbReference type="InterPro" id="IPR000683">
    <property type="entry name" value="Gfo/Idh/MocA-like_OxRdtase_N"/>
</dbReference>